<feature type="region of interest" description="Disordered" evidence="7">
    <location>
        <begin position="353"/>
        <end position="384"/>
    </location>
</feature>
<evidence type="ECO:0000256" key="7">
    <source>
        <dbReference type="SAM" id="MobiDB-lite"/>
    </source>
</evidence>
<organism evidence="10 11">
    <name type="scientific">Aquilegia coerulea</name>
    <name type="common">Rocky mountain columbine</name>
    <dbReference type="NCBI Taxonomy" id="218851"/>
    <lineage>
        <taxon>Eukaryota</taxon>
        <taxon>Viridiplantae</taxon>
        <taxon>Streptophyta</taxon>
        <taxon>Embryophyta</taxon>
        <taxon>Tracheophyta</taxon>
        <taxon>Spermatophyta</taxon>
        <taxon>Magnoliopsida</taxon>
        <taxon>Ranunculales</taxon>
        <taxon>Ranunculaceae</taxon>
        <taxon>Thalictroideae</taxon>
        <taxon>Aquilegia</taxon>
    </lineage>
</organism>
<dbReference type="PANTHER" id="PTHR13161">
    <property type="entry name" value="SPLICING FACTOR SUPPRESSOR OF WHITE APRICOT"/>
    <property type="match status" value="1"/>
</dbReference>
<keyword evidence="1" id="KW-0507">mRNA processing</keyword>
<name>A0A2G5CAV0_AQUCA</name>
<dbReference type="OrthoDB" id="5836667at2759"/>
<dbReference type="Pfam" id="PF09750">
    <property type="entry name" value="DRY_EERY"/>
    <property type="match status" value="1"/>
</dbReference>
<feature type="compositionally biased region" description="Basic and acidic residues" evidence="7">
    <location>
        <begin position="240"/>
        <end position="260"/>
    </location>
</feature>
<evidence type="ECO:0000256" key="4">
    <source>
        <dbReference type="ARBA" id="ARBA00023015"/>
    </source>
</evidence>
<keyword evidence="3" id="KW-0694">RNA-binding</keyword>
<dbReference type="PANTHER" id="PTHR13161:SF15">
    <property type="entry name" value="SPLICING FACTOR, SUPPRESSOR OF WHITE-APRICOT HOMOLOG"/>
    <property type="match status" value="1"/>
</dbReference>
<keyword evidence="2" id="KW-0677">Repeat</keyword>
<evidence type="ECO:0000259" key="9">
    <source>
        <dbReference type="PROSITE" id="PS50128"/>
    </source>
</evidence>
<feature type="compositionally biased region" description="Basic residues" evidence="7">
    <location>
        <begin position="772"/>
        <end position="799"/>
    </location>
</feature>
<keyword evidence="5" id="KW-0804">Transcription</keyword>
<keyword evidence="6" id="KW-0508">mRNA splicing</keyword>
<evidence type="ECO:0000256" key="6">
    <source>
        <dbReference type="ARBA" id="ARBA00023187"/>
    </source>
</evidence>
<dbReference type="InterPro" id="IPR040397">
    <property type="entry name" value="SWAP"/>
</dbReference>
<dbReference type="AlphaFoldDB" id="A0A2G5CAV0"/>
<accession>A0A2G5CAV0</accession>
<feature type="compositionally biased region" description="Basic and acidic residues" evidence="7">
    <location>
        <begin position="729"/>
        <end position="739"/>
    </location>
</feature>
<dbReference type="Gene3D" id="1.10.10.790">
    <property type="entry name" value="Surp module"/>
    <property type="match status" value="2"/>
</dbReference>
<dbReference type="Proteomes" id="UP000230069">
    <property type="component" value="Unassembled WGS sequence"/>
</dbReference>
<feature type="region of interest" description="Disordered" evidence="7">
    <location>
        <begin position="676"/>
        <end position="894"/>
    </location>
</feature>
<dbReference type="SMART" id="SM00648">
    <property type="entry name" value="SWAP"/>
    <property type="match status" value="2"/>
</dbReference>
<dbReference type="SMART" id="SM01141">
    <property type="entry name" value="DRY_EERY"/>
    <property type="match status" value="1"/>
</dbReference>
<evidence type="ECO:0000256" key="5">
    <source>
        <dbReference type="ARBA" id="ARBA00023163"/>
    </source>
</evidence>
<protein>
    <recommendedName>
        <fullName evidence="9">SURP motif domain-containing protein</fullName>
    </recommendedName>
</protein>
<dbReference type="PROSITE" id="PS50128">
    <property type="entry name" value="SURP"/>
    <property type="match status" value="2"/>
</dbReference>
<dbReference type="FunFam" id="1.10.10.790:FF:000002">
    <property type="entry name" value="Splicing factor 3A subunit 1"/>
    <property type="match status" value="1"/>
</dbReference>
<feature type="region of interest" description="Disordered" evidence="7">
    <location>
        <begin position="558"/>
        <end position="591"/>
    </location>
</feature>
<sequence>YLEVIYLLLLLLLSNLGFQRTHREEREREREMKIEVIGRHALLFDDDTSSAFINSKQALVNWNSLLIDRYDVRHLLQSPLPQSLVSNRKSEEIDNEEELQLNQIRYQDLPSNQDVDEDQIQSSSLLQDKNGTGNANGGSYHAVSFSYGKTDASLESRDSDVPAFIPPFPVPESLLQSLPPTEKLHQIMARTAIFVSEHGGQSEIVLRVKQGNNPTFGFLMPDHYLHLYFRFLVDNPKLLKSDNETKPEELKKGDQEKKQTDVSGGALSLLGSVYGSGEDEDGAAQIVSESKENEPVDAPNSASGTFGHGSQPALSSGYATELEVAAPQHPLTADKAKGLLSKKKHSVNTITSITPSSKKKEGKVLNLLPKPDKSQDPTPNTSLIEHSILEPPSEVKRMMDKIAEYILRNGKEFENVLIEQDHSKGRFPFLLPSNQYYPYYLKTLQKAQELKQPGSAAHKLDLVEQIGGKRSTFKESDTLSNGSALHDLPYDLEKKEKFKMVITGLKKDGQEPAPKPSQQQCGMSVDAAAAILQAATRGVRNPKLETSMKGILHDSVQGIGREGGPSSSFGTPSFSSQIHSSTSKPVSKNESSVSIPAELSRFVGLSKECCATNDVSVAKAIAKTAAIAAASEADSSEAGLTKEQKQKAERLKRAKMFAALIKSGAANQTNELLPRLSAEPPDSVVSGLAGSGCKTEGKGGFANSSNLSDGSIVDIVNREREGSSVPVDTSDRIEKCREMDSEDDCKERSKKRQHFRSKRVREEEEEDDERNHKHSKRRHHSHHSSHHSKDEHRHRKRNSSSKDRESRHRHKYHSSSEDDSHHTRRSYKRRASHSERKVESEDENGENLVHKSDIFMPGKEASRATSSNLISDRWDGSTPIVEAQPSNGTQVPDDLRAKVRAMLLATL</sequence>
<feature type="signal peptide" evidence="8">
    <location>
        <begin position="1"/>
        <end position="23"/>
    </location>
</feature>
<feature type="compositionally biased region" description="Polar residues" evidence="7">
    <location>
        <begin position="577"/>
        <end position="591"/>
    </location>
</feature>
<feature type="compositionally biased region" description="Basic residues" evidence="7">
    <location>
        <begin position="822"/>
        <end position="831"/>
    </location>
</feature>
<feature type="chain" id="PRO_5013801239" description="SURP motif domain-containing protein" evidence="8">
    <location>
        <begin position="24"/>
        <end position="907"/>
    </location>
</feature>
<dbReference type="InterPro" id="IPR019147">
    <property type="entry name" value="SWAP_N_domain"/>
</dbReference>
<evidence type="ECO:0000313" key="11">
    <source>
        <dbReference type="Proteomes" id="UP000230069"/>
    </source>
</evidence>
<feature type="domain" description="SURP motif" evidence="9">
    <location>
        <begin position="187"/>
        <end position="229"/>
    </location>
</feature>
<keyword evidence="11" id="KW-1185">Reference proteome</keyword>
<feature type="domain" description="SURP motif" evidence="9">
    <location>
        <begin position="398"/>
        <end position="440"/>
    </location>
</feature>
<reference evidence="10 11" key="1">
    <citation type="submission" date="2017-09" db="EMBL/GenBank/DDBJ databases">
        <title>WGS assembly of Aquilegia coerulea Goldsmith.</title>
        <authorList>
            <person name="Hodges S."/>
            <person name="Kramer E."/>
            <person name="Nordborg M."/>
            <person name="Tomkins J."/>
            <person name="Borevitz J."/>
            <person name="Derieg N."/>
            <person name="Yan J."/>
            <person name="Mihaltcheva S."/>
            <person name="Hayes R.D."/>
            <person name="Rokhsar D."/>
        </authorList>
    </citation>
    <scope>NUCLEOTIDE SEQUENCE [LARGE SCALE GENOMIC DNA]</scope>
    <source>
        <strain evidence="11">cv. Goldsmith</strain>
    </source>
</reference>
<feature type="non-terminal residue" evidence="10">
    <location>
        <position position="1"/>
    </location>
</feature>
<feature type="compositionally biased region" description="Basic residues" evidence="7">
    <location>
        <begin position="748"/>
        <end position="759"/>
    </location>
</feature>
<dbReference type="InterPro" id="IPR000061">
    <property type="entry name" value="Surp"/>
</dbReference>
<dbReference type="EMBL" id="KZ305087">
    <property type="protein sequence ID" value="PIA28393.1"/>
    <property type="molecule type" value="Genomic_DNA"/>
</dbReference>
<evidence type="ECO:0000256" key="2">
    <source>
        <dbReference type="ARBA" id="ARBA00022737"/>
    </source>
</evidence>
<evidence type="ECO:0000256" key="8">
    <source>
        <dbReference type="SAM" id="SignalP"/>
    </source>
</evidence>
<dbReference type="SUPFAM" id="SSF109905">
    <property type="entry name" value="Surp module (SWAP domain)"/>
    <property type="match status" value="2"/>
</dbReference>
<dbReference type="InterPro" id="IPR035967">
    <property type="entry name" value="SWAP/Surp_sf"/>
</dbReference>
<dbReference type="GO" id="GO:0000395">
    <property type="term" value="P:mRNA 5'-splice site recognition"/>
    <property type="evidence" value="ECO:0007669"/>
    <property type="project" value="TreeGrafter"/>
</dbReference>
<proteinExistence type="predicted"/>
<evidence type="ECO:0000256" key="3">
    <source>
        <dbReference type="ARBA" id="ARBA00022884"/>
    </source>
</evidence>
<dbReference type="Pfam" id="PF01805">
    <property type="entry name" value="Surp"/>
    <property type="match status" value="2"/>
</dbReference>
<gene>
    <name evidence="10" type="ORF">AQUCO_07000015v1</name>
</gene>
<feature type="region of interest" description="Disordered" evidence="7">
    <location>
        <begin position="289"/>
        <end position="315"/>
    </location>
</feature>
<feature type="region of interest" description="Disordered" evidence="7">
    <location>
        <begin position="240"/>
        <end position="262"/>
    </location>
</feature>
<dbReference type="GO" id="GO:0003723">
    <property type="term" value="F:RNA binding"/>
    <property type="evidence" value="ECO:0007669"/>
    <property type="project" value="UniProtKB-KW"/>
</dbReference>
<keyword evidence="8" id="KW-0732">Signal</keyword>
<evidence type="ECO:0000256" key="1">
    <source>
        <dbReference type="ARBA" id="ARBA00022664"/>
    </source>
</evidence>
<evidence type="ECO:0000313" key="10">
    <source>
        <dbReference type="EMBL" id="PIA28393.1"/>
    </source>
</evidence>
<feature type="compositionally biased region" description="Low complexity" evidence="7">
    <location>
        <begin position="564"/>
        <end position="576"/>
    </location>
</feature>
<keyword evidence="4" id="KW-0805">Transcription regulation</keyword>